<sequence>MQKITIAFIKLTPNLGPQKAQRKDRNKRAI</sequence>
<reference evidence="1" key="1">
    <citation type="submission" date="2014-09" db="EMBL/GenBank/DDBJ databases">
        <authorList>
            <person name="Magalhaes I.L.F."/>
            <person name="Oliveira U."/>
            <person name="Santos F.R."/>
            <person name="Vidigal T.H.D.A."/>
            <person name="Brescovit A.D."/>
            <person name="Santos A.J."/>
        </authorList>
    </citation>
    <scope>NUCLEOTIDE SEQUENCE</scope>
    <source>
        <tissue evidence="1">Shoot tissue taken approximately 20 cm above the soil surface</tissue>
    </source>
</reference>
<name>A0A0A8Z7C6_ARUDO</name>
<protein>
    <submittedName>
        <fullName evidence="1">Uncharacterized protein</fullName>
    </submittedName>
</protein>
<accession>A0A0A8Z7C6</accession>
<reference evidence="1" key="2">
    <citation type="journal article" date="2015" name="Data Brief">
        <title>Shoot transcriptome of the giant reed, Arundo donax.</title>
        <authorList>
            <person name="Barrero R.A."/>
            <person name="Guerrero F.D."/>
            <person name="Moolhuijzen P."/>
            <person name="Goolsby J.A."/>
            <person name="Tidwell J."/>
            <person name="Bellgard S.E."/>
            <person name="Bellgard M.I."/>
        </authorList>
    </citation>
    <scope>NUCLEOTIDE SEQUENCE</scope>
    <source>
        <tissue evidence="1">Shoot tissue taken approximately 20 cm above the soil surface</tissue>
    </source>
</reference>
<dbReference type="AlphaFoldDB" id="A0A0A8Z7C6"/>
<proteinExistence type="predicted"/>
<organism evidence="1">
    <name type="scientific">Arundo donax</name>
    <name type="common">Giant reed</name>
    <name type="synonym">Donax arundinaceus</name>
    <dbReference type="NCBI Taxonomy" id="35708"/>
    <lineage>
        <taxon>Eukaryota</taxon>
        <taxon>Viridiplantae</taxon>
        <taxon>Streptophyta</taxon>
        <taxon>Embryophyta</taxon>
        <taxon>Tracheophyta</taxon>
        <taxon>Spermatophyta</taxon>
        <taxon>Magnoliopsida</taxon>
        <taxon>Liliopsida</taxon>
        <taxon>Poales</taxon>
        <taxon>Poaceae</taxon>
        <taxon>PACMAD clade</taxon>
        <taxon>Arundinoideae</taxon>
        <taxon>Arundineae</taxon>
        <taxon>Arundo</taxon>
    </lineage>
</organism>
<dbReference type="EMBL" id="GBRH01264327">
    <property type="protein sequence ID" value="JAD33568.1"/>
    <property type="molecule type" value="Transcribed_RNA"/>
</dbReference>
<evidence type="ECO:0000313" key="1">
    <source>
        <dbReference type="EMBL" id="JAD33568.1"/>
    </source>
</evidence>